<protein>
    <recommendedName>
        <fullName evidence="3">GerMN domain-containing protein</fullName>
    </recommendedName>
</protein>
<gene>
    <name evidence="4" type="ORF">NIES2119_05985</name>
</gene>
<comment type="caution">
    <text evidence="4">The sequence shown here is derived from an EMBL/GenBank/DDBJ whole genome shotgun (WGS) entry which is preliminary data.</text>
</comment>
<keyword evidence="2" id="KW-0732">Signal</keyword>
<feature type="domain" description="GerMN" evidence="3">
    <location>
        <begin position="119"/>
        <end position="203"/>
    </location>
</feature>
<evidence type="ECO:0000313" key="4">
    <source>
        <dbReference type="EMBL" id="OKH39291.1"/>
    </source>
</evidence>
<reference evidence="4 5" key="1">
    <citation type="submission" date="2016-11" db="EMBL/GenBank/DDBJ databases">
        <title>Draft Genome Sequences of Nine Cyanobacterial Strains from Diverse Habitats.</title>
        <authorList>
            <person name="Zhu T."/>
            <person name="Hou S."/>
            <person name="Lu X."/>
            <person name="Hess W.R."/>
        </authorList>
    </citation>
    <scope>NUCLEOTIDE SEQUENCE [LARGE SCALE GENOMIC DNA]</scope>
    <source>
        <strain evidence="4 5">IAM M-71</strain>
    </source>
</reference>
<dbReference type="InterPro" id="IPR019606">
    <property type="entry name" value="GerMN"/>
</dbReference>
<feature type="chain" id="PRO_5012685267" description="GerMN domain-containing protein" evidence="2">
    <location>
        <begin position="39"/>
        <end position="224"/>
    </location>
</feature>
<evidence type="ECO:0000259" key="3">
    <source>
        <dbReference type="SMART" id="SM00909"/>
    </source>
</evidence>
<dbReference type="PROSITE" id="PS51257">
    <property type="entry name" value="PROKAR_LIPOPROTEIN"/>
    <property type="match status" value="1"/>
</dbReference>
<evidence type="ECO:0000256" key="2">
    <source>
        <dbReference type="SAM" id="SignalP"/>
    </source>
</evidence>
<dbReference type="RefSeq" id="WP_073592544.1">
    <property type="nucleotide sequence ID" value="NZ_MRCE01000005.1"/>
</dbReference>
<evidence type="ECO:0000313" key="5">
    <source>
        <dbReference type="Proteomes" id="UP000185860"/>
    </source>
</evidence>
<organism evidence="4 5">
    <name type="scientific">[Phormidium ambiguum] IAM M-71</name>
    <dbReference type="NCBI Taxonomy" id="454136"/>
    <lineage>
        <taxon>Bacteria</taxon>
        <taxon>Bacillati</taxon>
        <taxon>Cyanobacteriota</taxon>
        <taxon>Cyanophyceae</taxon>
        <taxon>Oscillatoriophycideae</taxon>
        <taxon>Aerosakkonematales</taxon>
        <taxon>Aerosakkonemataceae</taxon>
        <taxon>Floridanema</taxon>
    </lineage>
</organism>
<feature type="compositionally biased region" description="Low complexity" evidence="1">
    <location>
        <begin position="41"/>
        <end position="78"/>
    </location>
</feature>
<dbReference type="AlphaFoldDB" id="A0A1U7IPQ8"/>
<dbReference type="Pfam" id="PF10646">
    <property type="entry name" value="Germane"/>
    <property type="match status" value="1"/>
</dbReference>
<name>A0A1U7IPQ8_9CYAN</name>
<dbReference type="STRING" id="454136.NIES2119_05985"/>
<proteinExistence type="predicted"/>
<sequence>MEQRQPIFQLTVGAKRAIAILLLTVGSAAILTSCNQNAPETTVPTTTPTNTVVTPTPTTVPTTAPTTTPTNTVVTPTPDTQNAATKAQIYLVEDRNGKLELVARPITIEQKATNETAILEQSFNRLLTQTQANGNAIPQGTKLRSIKVEKDSITVDLSPEFTSGGGTFSMTGRLGQVIYTATSLNPKGKVFLSVDGKPLDVLGGEGLEITQPMTRESFQKDFTQ</sequence>
<evidence type="ECO:0000256" key="1">
    <source>
        <dbReference type="SAM" id="MobiDB-lite"/>
    </source>
</evidence>
<dbReference type="Proteomes" id="UP000185860">
    <property type="component" value="Unassembled WGS sequence"/>
</dbReference>
<feature type="region of interest" description="Disordered" evidence="1">
    <location>
        <begin position="40"/>
        <end position="80"/>
    </location>
</feature>
<dbReference type="SMART" id="SM00909">
    <property type="entry name" value="Germane"/>
    <property type="match status" value="1"/>
</dbReference>
<feature type="signal peptide" evidence="2">
    <location>
        <begin position="1"/>
        <end position="38"/>
    </location>
</feature>
<accession>A0A1U7IPQ8</accession>
<dbReference type="EMBL" id="MRCE01000005">
    <property type="protein sequence ID" value="OKH39291.1"/>
    <property type="molecule type" value="Genomic_DNA"/>
</dbReference>